<evidence type="ECO:0000313" key="10">
    <source>
        <dbReference type="Proteomes" id="UP001365405"/>
    </source>
</evidence>
<name>A0ABU9CJ16_9BURK</name>
<dbReference type="CDD" id="cd02869">
    <property type="entry name" value="PseudoU_synth_RluA_like"/>
    <property type="match status" value="1"/>
</dbReference>
<dbReference type="Gene3D" id="3.10.290.10">
    <property type="entry name" value="RNA-binding S4 domain"/>
    <property type="match status" value="1"/>
</dbReference>
<evidence type="ECO:0000259" key="7">
    <source>
        <dbReference type="Pfam" id="PF00849"/>
    </source>
</evidence>
<comment type="caution">
    <text evidence="9">The sequence shown here is derived from an EMBL/GenBank/DDBJ whole genome shotgun (WGS) entry which is preliminary data.</text>
</comment>
<proteinExistence type="inferred from homology"/>
<dbReference type="PANTHER" id="PTHR21600">
    <property type="entry name" value="MITOCHONDRIAL RNA PSEUDOURIDINE SYNTHASE"/>
    <property type="match status" value="1"/>
</dbReference>
<evidence type="ECO:0000256" key="3">
    <source>
        <dbReference type="ARBA" id="ARBA00036882"/>
    </source>
</evidence>
<feature type="compositionally biased region" description="Low complexity" evidence="6">
    <location>
        <begin position="1"/>
        <end position="27"/>
    </location>
</feature>
<feature type="domain" description="RNA-binding S4" evidence="8">
    <location>
        <begin position="50"/>
        <end position="94"/>
    </location>
</feature>
<dbReference type="NCBIfam" id="TIGR00005">
    <property type="entry name" value="rluA_subfam"/>
    <property type="match status" value="1"/>
</dbReference>
<dbReference type="SUPFAM" id="SSF55120">
    <property type="entry name" value="Pseudouridine synthase"/>
    <property type="match status" value="1"/>
</dbReference>
<comment type="catalytic activity">
    <reaction evidence="5">
        <text>a uridine in RNA = a pseudouridine in RNA</text>
        <dbReference type="Rhea" id="RHEA:48348"/>
        <dbReference type="Rhea" id="RHEA-COMP:12068"/>
        <dbReference type="Rhea" id="RHEA-COMP:12069"/>
        <dbReference type="ChEBI" id="CHEBI:65314"/>
        <dbReference type="ChEBI" id="CHEBI:65315"/>
    </reaction>
</comment>
<dbReference type="GO" id="GO:0016853">
    <property type="term" value="F:isomerase activity"/>
    <property type="evidence" value="ECO:0007669"/>
    <property type="project" value="UniProtKB-KW"/>
</dbReference>
<dbReference type="Gene3D" id="3.30.2350.10">
    <property type="entry name" value="Pseudouridine synthase"/>
    <property type="match status" value="1"/>
</dbReference>
<dbReference type="CDD" id="cd00165">
    <property type="entry name" value="S4"/>
    <property type="match status" value="1"/>
</dbReference>
<dbReference type="SUPFAM" id="SSF55174">
    <property type="entry name" value="Alpha-L RNA-binding motif"/>
    <property type="match status" value="1"/>
</dbReference>
<feature type="domain" description="Pseudouridine synthase RsuA/RluA-like" evidence="7">
    <location>
        <begin position="124"/>
        <end position="279"/>
    </location>
</feature>
<dbReference type="EC" id="5.4.99.-" evidence="5"/>
<evidence type="ECO:0000256" key="2">
    <source>
        <dbReference type="ARBA" id="ARBA00023235"/>
    </source>
</evidence>
<gene>
    <name evidence="9" type="ORF">AACH10_09855</name>
</gene>
<evidence type="ECO:0000256" key="4">
    <source>
        <dbReference type="PROSITE-ProRule" id="PRU00182"/>
    </source>
</evidence>
<keyword evidence="10" id="KW-1185">Reference proteome</keyword>
<dbReference type="PANTHER" id="PTHR21600:SF44">
    <property type="entry name" value="RIBOSOMAL LARGE SUBUNIT PSEUDOURIDINE SYNTHASE D"/>
    <property type="match status" value="1"/>
</dbReference>
<evidence type="ECO:0000313" key="9">
    <source>
        <dbReference type="EMBL" id="MEK8050542.1"/>
    </source>
</evidence>
<dbReference type="RefSeq" id="WP_341410214.1">
    <property type="nucleotide sequence ID" value="NZ_JBBUTH010000004.1"/>
</dbReference>
<dbReference type="PROSITE" id="PS01129">
    <property type="entry name" value="PSI_RLU"/>
    <property type="match status" value="1"/>
</dbReference>
<evidence type="ECO:0000259" key="8">
    <source>
        <dbReference type="Pfam" id="PF01479"/>
    </source>
</evidence>
<dbReference type="InterPro" id="IPR002942">
    <property type="entry name" value="S4_RNA-bd"/>
</dbReference>
<comment type="similarity">
    <text evidence="1 5">Belongs to the pseudouridine synthase RluA family.</text>
</comment>
<dbReference type="InterPro" id="IPR050188">
    <property type="entry name" value="RluA_PseudoU_synthase"/>
</dbReference>
<dbReference type="InterPro" id="IPR006224">
    <property type="entry name" value="PsdUridine_synth_RluA-like_CS"/>
</dbReference>
<feature type="region of interest" description="Disordered" evidence="6">
    <location>
        <begin position="1"/>
        <end position="33"/>
    </location>
</feature>
<dbReference type="Pfam" id="PF01479">
    <property type="entry name" value="S4"/>
    <property type="match status" value="1"/>
</dbReference>
<dbReference type="Pfam" id="PF00849">
    <property type="entry name" value="PseudoU_synth_2"/>
    <property type="match status" value="1"/>
</dbReference>
<comment type="function">
    <text evidence="5">Responsible for synthesis of pseudouridine from uracil.</text>
</comment>
<keyword evidence="4" id="KW-0694">RNA-binding</keyword>
<accession>A0ABU9CJ16</accession>
<dbReference type="InterPro" id="IPR036986">
    <property type="entry name" value="S4_RNA-bd_sf"/>
</dbReference>
<evidence type="ECO:0000256" key="1">
    <source>
        <dbReference type="ARBA" id="ARBA00010876"/>
    </source>
</evidence>
<dbReference type="Proteomes" id="UP001365405">
    <property type="component" value="Unassembled WGS sequence"/>
</dbReference>
<protein>
    <recommendedName>
        <fullName evidence="5">Pseudouridine synthase</fullName>
        <ecNumber evidence="5">5.4.99.-</ecNumber>
    </recommendedName>
</protein>
<dbReference type="InterPro" id="IPR006225">
    <property type="entry name" value="PsdUridine_synth_RluC/D"/>
</dbReference>
<dbReference type="EMBL" id="JBBUTH010000004">
    <property type="protein sequence ID" value="MEK8050542.1"/>
    <property type="molecule type" value="Genomic_DNA"/>
</dbReference>
<evidence type="ECO:0000256" key="6">
    <source>
        <dbReference type="SAM" id="MobiDB-lite"/>
    </source>
</evidence>
<sequence length="354" mass="37502">MAAPSPDRPAPAAVADPLDAVDALDAADTPDEAQAEWRESVVARDQHGLRLDKALVALAPEFSRSHLQGLVERGHVLLDGQVQATASRKLRAGQHLRVELVPTAESLAFRPEAMVLDIVHEDAHLLVVHKPAGLVVHPAAGNWSGTLLNGLLAHHTAAAGLPRAGIVHRLDKDTSGLMVVAKTLPAMTALVRRIAAREVRRVYLALAHGAVPWAEARIDAPVGRDPASRLRMAVVASGKPARTDVQRLGVARVDGAAVTAVRCRLHTGRTHQIRVHLASRGHPLLADALYGGRPLLGLQRQALHAAELAFAHPHDERPMAFRAALPADLAAAWAQVLPDGVADAGPEVPPNSTP</sequence>
<comment type="catalytic activity">
    <reaction evidence="3">
        <text>uridine(1911/1915/1917) in 23S rRNA = pseudouridine(1911/1915/1917) in 23S rRNA</text>
        <dbReference type="Rhea" id="RHEA:42524"/>
        <dbReference type="Rhea" id="RHEA-COMP:10097"/>
        <dbReference type="Rhea" id="RHEA-COMP:10098"/>
        <dbReference type="ChEBI" id="CHEBI:65314"/>
        <dbReference type="ChEBI" id="CHEBI:65315"/>
        <dbReference type="EC" id="5.4.99.23"/>
    </reaction>
</comment>
<dbReference type="InterPro" id="IPR006145">
    <property type="entry name" value="PsdUridine_synth_RsuA/RluA"/>
</dbReference>
<dbReference type="PROSITE" id="PS50889">
    <property type="entry name" value="S4"/>
    <property type="match status" value="1"/>
</dbReference>
<evidence type="ECO:0000256" key="5">
    <source>
        <dbReference type="RuleBase" id="RU362028"/>
    </source>
</evidence>
<dbReference type="InterPro" id="IPR020103">
    <property type="entry name" value="PsdUridine_synth_cat_dom_sf"/>
</dbReference>
<keyword evidence="2 5" id="KW-0413">Isomerase</keyword>
<reference evidence="9 10" key="1">
    <citation type="submission" date="2024-04" db="EMBL/GenBank/DDBJ databases">
        <title>Novel species of the genus Ideonella isolated from streams.</title>
        <authorList>
            <person name="Lu H."/>
        </authorList>
    </citation>
    <scope>NUCLEOTIDE SEQUENCE [LARGE SCALE GENOMIC DNA]</scope>
    <source>
        <strain evidence="9 10">DXS22W</strain>
    </source>
</reference>
<organism evidence="9 10">
    <name type="scientific">Pseudaquabacterium inlustre</name>
    <dbReference type="NCBI Taxonomy" id="2984192"/>
    <lineage>
        <taxon>Bacteria</taxon>
        <taxon>Pseudomonadati</taxon>
        <taxon>Pseudomonadota</taxon>
        <taxon>Betaproteobacteria</taxon>
        <taxon>Burkholderiales</taxon>
        <taxon>Sphaerotilaceae</taxon>
        <taxon>Pseudaquabacterium</taxon>
    </lineage>
</organism>